<feature type="region of interest" description="Disordered" evidence="1">
    <location>
        <begin position="1"/>
        <end position="214"/>
    </location>
</feature>
<feature type="compositionally biased region" description="Basic and acidic residues" evidence="1">
    <location>
        <begin position="72"/>
        <end position="108"/>
    </location>
</feature>
<dbReference type="PANTHER" id="PTHR47430:SF4">
    <property type="entry name" value="GB|AAC33480.1"/>
    <property type="match status" value="1"/>
</dbReference>
<sequence length="530" mass="62143">MEEQVRKIHKRNREDSNSEQEHQHKERMRNKSKKKKQRSDEDALPPHPSSQLQAEEQTHSVDQLREGSPGIGHEENGKEEEKKKNIHKRREEASGNDREILKIEEKKEKKQKKKKGKSNGALEEGSPPKGIVEQPEKDQISREAGEKFEERVRKKEMKRKMKEDSVKQSQNSEWENDPSINGVADVESDGFDSDSRQGETTEKETNKEKKMDKKSKKVTFEDKVFAADQEQASDISNEAVDSGDESSKDLVEEIWGERFTSEEDQILKDAVWTYIKSKGWDEHRGLEKVFDSIKHKDARNCWAEIKLSLPHRPRQAVRYRAHVLLEPGGHLGKWSKEEEDLLKRLQSERGHKWREFTSVLNRQRSSIKEKWRSLKRSGTLKEKGEWTQNELQQLSKMVHESMRMNRLLATKKDKLDHRILRDNITWEKIADTMGTHSHGPCCSKWYYHLQSSLVADGQWANQDDFLLLESLLESGASAEEEVEWENLLEDRSGQVCMTRWKQMVKHLGENRTRQFLDKLDILINRGRWRL</sequence>
<feature type="compositionally biased region" description="Basic and acidic residues" evidence="1">
    <location>
        <begin position="1"/>
        <end position="24"/>
    </location>
</feature>
<keyword evidence="5" id="KW-1185">Reference proteome</keyword>
<feature type="compositionally biased region" description="Basic and acidic residues" evidence="1">
    <location>
        <begin position="56"/>
        <end position="65"/>
    </location>
</feature>
<proteinExistence type="predicted"/>
<evidence type="ECO:0000259" key="3">
    <source>
        <dbReference type="PROSITE" id="PS51294"/>
    </source>
</evidence>
<dbReference type="AlphaFoldDB" id="A0A9D4V1X4"/>
<comment type="caution">
    <text evidence="4">The sequence shown here is derived from an EMBL/GenBank/DDBJ whole genome shotgun (WGS) entry which is preliminary data.</text>
</comment>
<evidence type="ECO:0000259" key="2">
    <source>
        <dbReference type="PROSITE" id="PS50090"/>
    </source>
</evidence>
<accession>A0A9D4V1X4</accession>
<feature type="domain" description="Myb-like" evidence="2">
    <location>
        <begin position="378"/>
        <end position="449"/>
    </location>
</feature>
<dbReference type="Pfam" id="PF13921">
    <property type="entry name" value="Myb_DNA-bind_6"/>
    <property type="match status" value="1"/>
</dbReference>
<gene>
    <name evidence="4" type="ORF">GOP47_0005880</name>
</gene>
<feature type="compositionally biased region" description="Basic and acidic residues" evidence="1">
    <location>
        <begin position="193"/>
        <end position="211"/>
    </location>
</feature>
<dbReference type="InterPro" id="IPR017930">
    <property type="entry name" value="Myb_dom"/>
</dbReference>
<dbReference type="InterPro" id="IPR009057">
    <property type="entry name" value="Homeodomain-like_sf"/>
</dbReference>
<dbReference type="SMART" id="SM00717">
    <property type="entry name" value="SANT"/>
    <property type="match status" value="3"/>
</dbReference>
<dbReference type="Gene3D" id="1.10.10.60">
    <property type="entry name" value="Homeodomain-like"/>
    <property type="match status" value="2"/>
</dbReference>
<evidence type="ECO:0000313" key="4">
    <source>
        <dbReference type="EMBL" id="KAI5078209.1"/>
    </source>
</evidence>
<feature type="domain" description="HTH myb-type" evidence="3">
    <location>
        <begin position="332"/>
        <end position="379"/>
    </location>
</feature>
<dbReference type="PROSITE" id="PS51294">
    <property type="entry name" value="HTH_MYB"/>
    <property type="match status" value="1"/>
</dbReference>
<dbReference type="PROSITE" id="PS50090">
    <property type="entry name" value="MYB_LIKE"/>
    <property type="match status" value="3"/>
</dbReference>
<organism evidence="4 5">
    <name type="scientific">Adiantum capillus-veneris</name>
    <name type="common">Maidenhair fern</name>
    <dbReference type="NCBI Taxonomy" id="13818"/>
    <lineage>
        <taxon>Eukaryota</taxon>
        <taxon>Viridiplantae</taxon>
        <taxon>Streptophyta</taxon>
        <taxon>Embryophyta</taxon>
        <taxon>Tracheophyta</taxon>
        <taxon>Polypodiopsida</taxon>
        <taxon>Polypodiidae</taxon>
        <taxon>Polypodiales</taxon>
        <taxon>Pteridineae</taxon>
        <taxon>Pteridaceae</taxon>
        <taxon>Vittarioideae</taxon>
        <taxon>Adiantum</taxon>
    </lineage>
</organism>
<dbReference type="InterPro" id="IPR001005">
    <property type="entry name" value="SANT/Myb"/>
</dbReference>
<evidence type="ECO:0000256" key="1">
    <source>
        <dbReference type="SAM" id="MobiDB-lite"/>
    </source>
</evidence>
<dbReference type="EMBL" id="JABFUD020000006">
    <property type="protein sequence ID" value="KAI5078209.1"/>
    <property type="molecule type" value="Genomic_DNA"/>
</dbReference>
<dbReference type="Proteomes" id="UP000886520">
    <property type="component" value="Chromosome 6"/>
</dbReference>
<feature type="compositionally biased region" description="Basic and acidic residues" evidence="1">
    <location>
        <begin position="134"/>
        <end position="153"/>
    </location>
</feature>
<evidence type="ECO:0000313" key="5">
    <source>
        <dbReference type="Proteomes" id="UP000886520"/>
    </source>
</evidence>
<name>A0A9D4V1X4_ADICA</name>
<reference evidence="4" key="1">
    <citation type="submission" date="2021-01" db="EMBL/GenBank/DDBJ databases">
        <title>Adiantum capillus-veneris genome.</title>
        <authorList>
            <person name="Fang Y."/>
            <person name="Liao Q."/>
        </authorList>
    </citation>
    <scope>NUCLEOTIDE SEQUENCE</scope>
    <source>
        <strain evidence="4">H3</strain>
        <tissue evidence="4">Leaf</tissue>
    </source>
</reference>
<feature type="domain" description="Myb-like" evidence="2">
    <location>
        <begin position="326"/>
        <end position="375"/>
    </location>
</feature>
<feature type="domain" description="Myb-like" evidence="2">
    <location>
        <begin position="451"/>
        <end position="504"/>
    </location>
</feature>
<dbReference type="OrthoDB" id="39591at2759"/>
<dbReference type="SUPFAM" id="SSF46689">
    <property type="entry name" value="Homeodomain-like"/>
    <property type="match status" value="2"/>
</dbReference>
<protein>
    <submittedName>
        <fullName evidence="4">Uncharacterized protein</fullName>
    </submittedName>
</protein>
<dbReference type="PANTHER" id="PTHR47430">
    <property type="entry name" value="GB|AAC33480.1"/>
    <property type="match status" value="1"/>
</dbReference>
<feature type="compositionally biased region" description="Basic residues" evidence="1">
    <location>
        <begin position="25"/>
        <end position="37"/>
    </location>
</feature>